<evidence type="ECO:0000259" key="1">
    <source>
        <dbReference type="PROSITE" id="PS50222"/>
    </source>
</evidence>
<keyword evidence="3" id="KW-1185">Reference proteome</keyword>
<proteinExistence type="predicted"/>
<reference evidence="2 3" key="1">
    <citation type="submission" date="2016-07" db="EMBL/GenBank/DDBJ databases">
        <title>Pervasive Adenine N6-methylation of Active Genes in Fungi.</title>
        <authorList>
            <consortium name="DOE Joint Genome Institute"/>
            <person name="Mondo S.J."/>
            <person name="Dannebaum R.O."/>
            <person name="Kuo R.C."/>
            <person name="Labutti K."/>
            <person name="Haridas S."/>
            <person name="Kuo A."/>
            <person name="Salamov A."/>
            <person name="Ahrendt S.R."/>
            <person name="Lipzen A."/>
            <person name="Sullivan W."/>
            <person name="Andreopoulos W.B."/>
            <person name="Clum A."/>
            <person name="Lindquist E."/>
            <person name="Daum C."/>
            <person name="Ramamoorthy G.K."/>
            <person name="Gryganskyi A."/>
            <person name="Culley D."/>
            <person name="Magnuson J.K."/>
            <person name="James T.Y."/>
            <person name="O'Malley M.A."/>
            <person name="Stajich J.E."/>
            <person name="Spatafora J.W."/>
            <person name="Visel A."/>
            <person name="Grigoriev I.V."/>
        </authorList>
    </citation>
    <scope>NUCLEOTIDE SEQUENCE [LARGE SCALE GENOMIC DNA]</scope>
    <source>
        <strain evidence="2 3">NRRL 1336</strain>
    </source>
</reference>
<dbReference type="Gene3D" id="1.10.238.10">
    <property type="entry name" value="EF-hand"/>
    <property type="match status" value="1"/>
</dbReference>
<dbReference type="PROSITE" id="PS50222">
    <property type="entry name" value="EF_HAND_2"/>
    <property type="match status" value="2"/>
</dbReference>
<protein>
    <recommendedName>
        <fullName evidence="1">EF-hand domain-containing protein</fullName>
    </recommendedName>
</protein>
<dbReference type="AlphaFoldDB" id="A0A1X2IUP6"/>
<accession>A0A1X2IUP6</accession>
<organism evidence="2 3">
    <name type="scientific">Absidia repens</name>
    <dbReference type="NCBI Taxonomy" id="90262"/>
    <lineage>
        <taxon>Eukaryota</taxon>
        <taxon>Fungi</taxon>
        <taxon>Fungi incertae sedis</taxon>
        <taxon>Mucoromycota</taxon>
        <taxon>Mucoromycotina</taxon>
        <taxon>Mucoromycetes</taxon>
        <taxon>Mucorales</taxon>
        <taxon>Cunninghamellaceae</taxon>
        <taxon>Absidia</taxon>
    </lineage>
</organism>
<feature type="domain" description="EF-hand" evidence="1">
    <location>
        <begin position="22"/>
        <end position="57"/>
    </location>
</feature>
<evidence type="ECO:0000313" key="2">
    <source>
        <dbReference type="EMBL" id="ORZ22515.1"/>
    </source>
</evidence>
<sequence>MATEDVDHFALLLDDSDNFLPRVEEILKEIFTHFDEDKDNLWNTKELQAFAEATNGGPFDQSSLDEIVESFDVDKDNQLTFKGFYEMYHIQTLSDPEETLNDFKKHGYDDKLQLVTSRTQDENPKDHPNGS</sequence>
<name>A0A1X2IUP6_9FUNG</name>
<comment type="caution">
    <text evidence="2">The sequence shown here is derived from an EMBL/GenBank/DDBJ whole genome shotgun (WGS) entry which is preliminary data.</text>
</comment>
<dbReference type="InterPro" id="IPR002048">
    <property type="entry name" value="EF_hand_dom"/>
</dbReference>
<dbReference type="OrthoDB" id="26525at2759"/>
<feature type="domain" description="EF-hand" evidence="1">
    <location>
        <begin position="59"/>
        <end position="94"/>
    </location>
</feature>
<dbReference type="SUPFAM" id="SSF47473">
    <property type="entry name" value="EF-hand"/>
    <property type="match status" value="1"/>
</dbReference>
<dbReference type="Pfam" id="PF13499">
    <property type="entry name" value="EF-hand_7"/>
    <property type="match status" value="1"/>
</dbReference>
<dbReference type="GO" id="GO:0005509">
    <property type="term" value="F:calcium ion binding"/>
    <property type="evidence" value="ECO:0007669"/>
    <property type="project" value="InterPro"/>
</dbReference>
<dbReference type="STRING" id="90262.A0A1X2IUP6"/>
<dbReference type="EMBL" id="MCGE01000004">
    <property type="protein sequence ID" value="ORZ22515.1"/>
    <property type="molecule type" value="Genomic_DNA"/>
</dbReference>
<dbReference type="InterPro" id="IPR011992">
    <property type="entry name" value="EF-hand-dom_pair"/>
</dbReference>
<evidence type="ECO:0000313" key="3">
    <source>
        <dbReference type="Proteomes" id="UP000193560"/>
    </source>
</evidence>
<dbReference type="Proteomes" id="UP000193560">
    <property type="component" value="Unassembled WGS sequence"/>
</dbReference>
<gene>
    <name evidence="2" type="ORF">BCR42DRAFT_406349</name>
</gene>